<protein>
    <submittedName>
        <fullName evidence="1">Uncharacterized protein</fullName>
    </submittedName>
</protein>
<proteinExistence type="predicted"/>
<sequence>MATTSSVLLLSILAILWVFVGIKLVCSITYMVQFFSNIMIQCQDLTWLPNSCQSIIMVTNLATGACQLPELVLKKNMPIRISLIFSM</sequence>
<dbReference type="AlphaFoldDB" id="A0A1D6DVV5"/>
<organism evidence="1">
    <name type="scientific">Zea mays</name>
    <name type="common">Maize</name>
    <dbReference type="NCBI Taxonomy" id="4577"/>
    <lineage>
        <taxon>Eukaryota</taxon>
        <taxon>Viridiplantae</taxon>
        <taxon>Streptophyta</taxon>
        <taxon>Embryophyta</taxon>
        <taxon>Tracheophyta</taxon>
        <taxon>Spermatophyta</taxon>
        <taxon>Magnoliopsida</taxon>
        <taxon>Liliopsida</taxon>
        <taxon>Poales</taxon>
        <taxon>Poaceae</taxon>
        <taxon>PACMAD clade</taxon>
        <taxon>Panicoideae</taxon>
        <taxon>Andropogonodae</taxon>
        <taxon>Andropogoneae</taxon>
        <taxon>Tripsacinae</taxon>
        <taxon>Zea</taxon>
    </lineage>
</organism>
<gene>
    <name evidence="1" type="ORF">ZEAMMB73_Zm00001d002032</name>
</gene>
<name>A0A1D6DVV5_MAIZE</name>
<dbReference type="EMBL" id="CM007648">
    <property type="protein sequence ID" value="ONM12836.1"/>
    <property type="molecule type" value="Genomic_DNA"/>
</dbReference>
<reference evidence="1" key="1">
    <citation type="submission" date="2015-12" db="EMBL/GenBank/DDBJ databases">
        <title>Update maize B73 reference genome by single molecule sequencing technologies.</title>
        <authorList>
            <consortium name="Maize Genome Sequencing Project"/>
            <person name="Ware D."/>
        </authorList>
    </citation>
    <scope>NUCLEOTIDE SEQUENCE [LARGE SCALE GENOMIC DNA]</scope>
    <source>
        <tissue evidence="1">Seedling</tissue>
    </source>
</reference>
<evidence type="ECO:0000313" key="1">
    <source>
        <dbReference type="EMBL" id="ONM12836.1"/>
    </source>
</evidence>
<accession>A0A1D6DVV5</accession>